<name>A0A9N9I4L4_FUNMO</name>
<feature type="non-terminal residue" evidence="1">
    <location>
        <position position="1"/>
    </location>
</feature>
<dbReference type="EMBL" id="CAJVPP010013563">
    <property type="protein sequence ID" value="CAG8721326.1"/>
    <property type="molecule type" value="Genomic_DNA"/>
</dbReference>
<comment type="caution">
    <text evidence="1">The sequence shown here is derived from an EMBL/GenBank/DDBJ whole genome shotgun (WGS) entry which is preliminary data.</text>
</comment>
<accession>A0A9N9I4L4</accession>
<keyword evidence="2" id="KW-1185">Reference proteome</keyword>
<proteinExistence type="predicted"/>
<feature type="non-terminal residue" evidence="1">
    <location>
        <position position="72"/>
    </location>
</feature>
<gene>
    <name evidence="1" type="ORF">FMOSSE_LOCUS15012</name>
</gene>
<evidence type="ECO:0000313" key="2">
    <source>
        <dbReference type="Proteomes" id="UP000789375"/>
    </source>
</evidence>
<organism evidence="1 2">
    <name type="scientific">Funneliformis mosseae</name>
    <name type="common">Endomycorrhizal fungus</name>
    <name type="synonym">Glomus mosseae</name>
    <dbReference type="NCBI Taxonomy" id="27381"/>
    <lineage>
        <taxon>Eukaryota</taxon>
        <taxon>Fungi</taxon>
        <taxon>Fungi incertae sedis</taxon>
        <taxon>Mucoromycota</taxon>
        <taxon>Glomeromycotina</taxon>
        <taxon>Glomeromycetes</taxon>
        <taxon>Glomerales</taxon>
        <taxon>Glomeraceae</taxon>
        <taxon>Funneliformis</taxon>
    </lineage>
</organism>
<protein>
    <submittedName>
        <fullName evidence="1">499_t:CDS:1</fullName>
    </submittedName>
</protein>
<reference evidence="1" key="1">
    <citation type="submission" date="2021-06" db="EMBL/GenBank/DDBJ databases">
        <authorList>
            <person name="Kallberg Y."/>
            <person name="Tangrot J."/>
            <person name="Rosling A."/>
        </authorList>
    </citation>
    <scope>NUCLEOTIDE SEQUENCE</scope>
    <source>
        <strain evidence="1">87-6 pot B 2015</strain>
    </source>
</reference>
<evidence type="ECO:0000313" key="1">
    <source>
        <dbReference type="EMBL" id="CAG8721326.1"/>
    </source>
</evidence>
<sequence>KYITKKDPIKNSPLLLVVFTEILDVNHHLLRSIENGKRYFPFPKYIVGEKWRFYFDGLNQSKPASNGEYFIR</sequence>
<dbReference type="Proteomes" id="UP000789375">
    <property type="component" value="Unassembled WGS sequence"/>
</dbReference>
<dbReference type="AlphaFoldDB" id="A0A9N9I4L4"/>